<dbReference type="EMBL" id="JAYRBN010000051">
    <property type="protein sequence ID" value="KAL2744140.1"/>
    <property type="molecule type" value="Genomic_DNA"/>
</dbReference>
<keyword evidence="2" id="KW-1185">Reference proteome</keyword>
<organism evidence="1 2">
    <name type="scientific">Vespula maculifrons</name>
    <name type="common">Eastern yellow jacket</name>
    <name type="synonym">Wasp</name>
    <dbReference type="NCBI Taxonomy" id="7453"/>
    <lineage>
        <taxon>Eukaryota</taxon>
        <taxon>Metazoa</taxon>
        <taxon>Ecdysozoa</taxon>
        <taxon>Arthropoda</taxon>
        <taxon>Hexapoda</taxon>
        <taxon>Insecta</taxon>
        <taxon>Pterygota</taxon>
        <taxon>Neoptera</taxon>
        <taxon>Endopterygota</taxon>
        <taxon>Hymenoptera</taxon>
        <taxon>Apocrita</taxon>
        <taxon>Aculeata</taxon>
        <taxon>Vespoidea</taxon>
        <taxon>Vespidae</taxon>
        <taxon>Vespinae</taxon>
        <taxon>Vespula</taxon>
    </lineage>
</organism>
<reference evidence="1 2" key="1">
    <citation type="journal article" date="2024" name="Ann. Entomol. Soc. Am.">
        <title>Genomic analyses of the southern and eastern yellowjacket wasps (Hymenoptera: Vespidae) reveal evolutionary signatures of social life.</title>
        <authorList>
            <person name="Catto M.A."/>
            <person name="Caine P.B."/>
            <person name="Orr S.E."/>
            <person name="Hunt B.G."/>
            <person name="Goodisman M.A.D."/>
        </authorList>
    </citation>
    <scope>NUCLEOTIDE SEQUENCE [LARGE SCALE GENOMIC DNA]</scope>
    <source>
        <strain evidence="1">232</strain>
        <tissue evidence="1">Head and thorax</tissue>
    </source>
</reference>
<evidence type="ECO:0000313" key="1">
    <source>
        <dbReference type="EMBL" id="KAL2744140.1"/>
    </source>
</evidence>
<accession>A0ABD2CGE1</accession>
<gene>
    <name evidence="1" type="ORF">V1477_007630</name>
</gene>
<protein>
    <submittedName>
        <fullName evidence="1">Uncharacterized protein</fullName>
    </submittedName>
</protein>
<sequence length="190" mass="21586">GRRCISYTVQWGSTVRGKNTLFSTGYSGRKGSNGACSIQKGVGEFLLVDMSSCARVSVLYDVYIKLEKHRENSSSSKIAIVIVIVIEEEGEEGKDKDEEKKGKRMKRGSKIFAIDKRNSYGFLKAPIDTLIFNNPKTLSYKISISIKSLKLKFVRDFSFIFSHELRRTLIRVRSTTIRVRRVTIDEMTQA</sequence>
<proteinExistence type="predicted"/>
<name>A0ABD2CGE1_VESMC</name>
<evidence type="ECO:0000313" key="2">
    <source>
        <dbReference type="Proteomes" id="UP001607303"/>
    </source>
</evidence>
<comment type="caution">
    <text evidence="1">The sequence shown here is derived from an EMBL/GenBank/DDBJ whole genome shotgun (WGS) entry which is preliminary data.</text>
</comment>
<dbReference type="AlphaFoldDB" id="A0ABD2CGE1"/>
<dbReference type="Proteomes" id="UP001607303">
    <property type="component" value="Unassembled WGS sequence"/>
</dbReference>
<feature type="non-terminal residue" evidence="1">
    <location>
        <position position="1"/>
    </location>
</feature>